<feature type="region of interest" description="Disordered" evidence="1">
    <location>
        <begin position="95"/>
        <end position="159"/>
    </location>
</feature>
<protein>
    <submittedName>
        <fullName evidence="3">Uncharacterized protein</fullName>
    </submittedName>
</protein>
<keyword evidence="2" id="KW-0472">Membrane</keyword>
<comment type="caution">
    <text evidence="3">The sequence shown here is derived from an EMBL/GenBank/DDBJ whole genome shotgun (WGS) entry which is preliminary data.</text>
</comment>
<feature type="region of interest" description="Disordered" evidence="1">
    <location>
        <begin position="207"/>
        <end position="272"/>
    </location>
</feature>
<name>A0AAD9HAE5_9PEZI</name>
<proteinExistence type="predicted"/>
<reference evidence="3" key="1">
    <citation type="submission" date="2021-06" db="EMBL/GenBank/DDBJ databases">
        <title>Comparative genomics, transcriptomics and evolutionary studies reveal genomic signatures of adaptation to plant cell wall in hemibiotrophic fungi.</title>
        <authorList>
            <consortium name="DOE Joint Genome Institute"/>
            <person name="Baroncelli R."/>
            <person name="Diaz J.F."/>
            <person name="Benocci T."/>
            <person name="Peng M."/>
            <person name="Battaglia E."/>
            <person name="Haridas S."/>
            <person name="Andreopoulos W."/>
            <person name="Labutti K."/>
            <person name="Pangilinan J."/>
            <person name="Floch G.L."/>
            <person name="Makela M.R."/>
            <person name="Henrissat B."/>
            <person name="Grigoriev I.V."/>
            <person name="Crouch J.A."/>
            <person name="De Vries R.P."/>
            <person name="Sukno S.A."/>
            <person name="Thon M.R."/>
        </authorList>
    </citation>
    <scope>NUCLEOTIDE SEQUENCE</scope>
    <source>
        <strain evidence="3">MAFF235873</strain>
    </source>
</reference>
<keyword evidence="4" id="KW-1185">Reference proteome</keyword>
<evidence type="ECO:0000313" key="3">
    <source>
        <dbReference type="EMBL" id="KAK2025223.1"/>
    </source>
</evidence>
<feature type="transmembrane region" description="Helical" evidence="2">
    <location>
        <begin position="296"/>
        <end position="318"/>
    </location>
</feature>
<feature type="compositionally biased region" description="Basic and acidic residues" evidence="1">
    <location>
        <begin position="235"/>
        <end position="253"/>
    </location>
</feature>
<dbReference type="Proteomes" id="UP001232148">
    <property type="component" value="Unassembled WGS sequence"/>
</dbReference>
<dbReference type="AlphaFoldDB" id="A0AAD9HAE5"/>
<organism evidence="3 4">
    <name type="scientific">Colletotrichum zoysiae</name>
    <dbReference type="NCBI Taxonomy" id="1216348"/>
    <lineage>
        <taxon>Eukaryota</taxon>
        <taxon>Fungi</taxon>
        <taxon>Dikarya</taxon>
        <taxon>Ascomycota</taxon>
        <taxon>Pezizomycotina</taxon>
        <taxon>Sordariomycetes</taxon>
        <taxon>Hypocreomycetidae</taxon>
        <taxon>Glomerellales</taxon>
        <taxon>Glomerellaceae</taxon>
        <taxon>Colletotrichum</taxon>
        <taxon>Colletotrichum graminicola species complex</taxon>
    </lineage>
</organism>
<evidence type="ECO:0000313" key="4">
    <source>
        <dbReference type="Proteomes" id="UP001232148"/>
    </source>
</evidence>
<dbReference type="EMBL" id="MU842942">
    <property type="protein sequence ID" value="KAK2025223.1"/>
    <property type="molecule type" value="Genomic_DNA"/>
</dbReference>
<feature type="region of interest" description="Disordered" evidence="1">
    <location>
        <begin position="1"/>
        <end position="43"/>
    </location>
</feature>
<sequence>MVIAPEEQTRYWRRRSPYPRPFAGEANDGSSDDSTDESCNPLTHKIQRAEALLNREPSWRQRVDDWTLSCTPEHDSDSPLEKYVAWDPDYAPWNTNRRRASQNNTQTSVSCTTSSPDGLKWPSLKWPSLSEGIDSDDPRGSCFSFTQPEPTAADRPRPPLYDAHNDPDGKCCSLADSLKSPLLSMRALKEKQEAILSAQRLLEPRRPRVLPSPFSGLPVQPLADAGTAFAPSRRPGSDSDSGRYSRGRGRDGESSPDYGPWQRGGAGKPREACLDARTTDPRMEAARKRAERMDQLAVWVVPGLVMVWVLLMIANLKLAGYEAALKLM</sequence>
<evidence type="ECO:0000256" key="2">
    <source>
        <dbReference type="SAM" id="Phobius"/>
    </source>
</evidence>
<keyword evidence="2" id="KW-0812">Transmembrane</keyword>
<feature type="compositionally biased region" description="Polar residues" evidence="1">
    <location>
        <begin position="101"/>
        <end position="116"/>
    </location>
</feature>
<accession>A0AAD9HAE5</accession>
<keyword evidence="2" id="KW-1133">Transmembrane helix</keyword>
<evidence type="ECO:0000256" key="1">
    <source>
        <dbReference type="SAM" id="MobiDB-lite"/>
    </source>
</evidence>
<gene>
    <name evidence="3" type="ORF">LX32DRAFT_730919</name>
</gene>